<dbReference type="InterPro" id="IPR006938">
    <property type="entry name" value="DUF624"/>
</dbReference>
<feature type="transmembrane region" description="Helical" evidence="1">
    <location>
        <begin position="173"/>
        <end position="195"/>
    </location>
</feature>
<accession>A0ABV9MXX1</accession>
<reference evidence="3" key="1">
    <citation type="journal article" date="2019" name="Int. J. Syst. Evol. Microbiol.">
        <title>The Global Catalogue of Microorganisms (GCM) 10K type strain sequencing project: providing services to taxonomists for standard genome sequencing and annotation.</title>
        <authorList>
            <consortium name="The Broad Institute Genomics Platform"/>
            <consortium name="The Broad Institute Genome Sequencing Center for Infectious Disease"/>
            <person name="Wu L."/>
            <person name="Ma J."/>
        </authorList>
    </citation>
    <scope>NUCLEOTIDE SEQUENCE [LARGE SCALE GENOMIC DNA]</scope>
    <source>
        <strain evidence="3">CGMCC 1.19032</strain>
    </source>
</reference>
<dbReference type="RefSeq" id="WP_204654793.1">
    <property type="nucleotide sequence ID" value="NZ_JAFBFD010000039.1"/>
</dbReference>
<dbReference type="Proteomes" id="UP001595969">
    <property type="component" value="Unassembled WGS sequence"/>
</dbReference>
<sequence>MKEMRGIIKGSYVLGQRMIEGLYLQLLFVLYTLRGGIVLGFFPALASVFQVIYLFIIRGKDSVKIPDSFKAFYLKYFKMSNYLGYTMLSLFLFLVFDLRISKIYLQVPIIHYGLILILILLFGACLFVFPTLCRYELTYKQYLRQAIGLFFTNLTESIAMLIGSFLVMGIYVAFPILLVIAGVPLFVLPVMWFALQGMKKIEGKVDSL</sequence>
<evidence type="ECO:0000256" key="1">
    <source>
        <dbReference type="SAM" id="Phobius"/>
    </source>
</evidence>
<keyword evidence="1" id="KW-1133">Transmembrane helix</keyword>
<dbReference type="EMBL" id="JBHSGS010000050">
    <property type="protein sequence ID" value="MFC4719949.1"/>
    <property type="molecule type" value="Genomic_DNA"/>
</dbReference>
<keyword evidence="1" id="KW-0472">Membrane</keyword>
<evidence type="ECO:0000313" key="2">
    <source>
        <dbReference type="EMBL" id="MFC4719949.1"/>
    </source>
</evidence>
<keyword evidence="3" id="KW-1185">Reference proteome</keyword>
<feature type="transmembrane region" description="Helical" evidence="1">
    <location>
        <begin position="12"/>
        <end position="31"/>
    </location>
</feature>
<gene>
    <name evidence="2" type="ORF">ACFO5I_09445</name>
</gene>
<name>A0ABV9MXX1_9ENTE</name>
<feature type="transmembrane region" description="Helical" evidence="1">
    <location>
        <begin position="37"/>
        <end position="56"/>
    </location>
</feature>
<keyword evidence="1" id="KW-0812">Transmembrane</keyword>
<feature type="transmembrane region" description="Helical" evidence="1">
    <location>
        <begin position="112"/>
        <end position="135"/>
    </location>
</feature>
<feature type="transmembrane region" description="Helical" evidence="1">
    <location>
        <begin position="82"/>
        <end position="100"/>
    </location>
</feature>
<feature type="transmembrane region" description="Helical" evidence="1">
    <location>
        <begin position="147"/>
        <end position="167"/>
    </location>
</feature>
<protein>
    <submittedName>
        <fullName evidence="2">YesL family protein</fullName>
    </submittedName>
</protein>
<organism evidence="2 3">
    <name type="scientific">Enterococcus lemanii</name>
    <dbReference type="NCBI Taxonomy" id="1159752"/>
    <lineage>
        <taxon>Bacteria</taxon>
        <taxon>Bacillati</taxon>
        <taxon>Bacillota</taxon>
        <taxon>Bacilli</taxon>
        <taxon>Lactobacillales</taxon>
        <taxon>Enterococcaceae</taxon>
        <taxon>Enterococcus</taxon>
    </lineage>
</organism>
<evidence type="ECO:0000313" key="3">
    <source>
        <dbReference type="Proteomes" id="UP001595969"/>
    </source>
</evidence>
<dbReference type="Pfam" id="PF04854">
    <property type="entry name" value="DUF624"/>
    <property type="match status" value="1"/>
</dbReference>
<proteinExistence type="predicted"/>
<comment type="caution">
    <text evidence="2">The sequence shown here is derived from an EMBL/GenBank/DDBJ whole genome shotgun (WGS) entry which is preliminary data.</text>
</comment>